<dbReference type="FunFam" id="3.40.50.1000:FF:000093">
    <property type="entry name" value="NLI interacting factor-like phosphatase family protein"/>
    <property type="match status" value="1"/>
</dbReference>
<dbReference type="InterPro" id="IPR011948">
    <property type="entry name" value="Dullard_phosphatase"/>
</dbReference>
<feature type="region of interest" description="Disordered" evidence="1">
    <location>
        <begin position="1"/>
        <end position="38"/>
    </location>
</feature>
<dbReference type="InterPro" id="IPR050365">
    <property type="entry name" value="TIM50"/>
</dbReference>
<comment type="caution">
    <text evidence="3">The sequence shown here is derived from an EMBL/GenBank/DDBJ whole genome shotgun (WGS) entry which is preliminary data.</text>
</comment>
<keyword evidence="4" id="KW-1185">Reference proteome</keyword>
<feature type="domain" description="FCP1 homology" evidence="2">
    <location>
        <begin position="99"/>
        <end position="260"/>
    </location>
</feature>
<dbReference type="AlphaFoldDB" id="A0A835Q3G5"/>
<name>A0A835Q3G5_VANPL</name>
<feature type="compositionally biased region" description="Basic residues" evidence="1">
    <location>
        <begin position="1"/>
        <end position="10"/>
    </location>
</feature>
<dbReference type="GO" id="GO:0016791">
    <property type="term" value="F:phosphatase activity"/>
    <property type="evidence" value="ECO:0007669"/>
    <property type="project" value="InterPro"/>
</dbReference>
<dbReference type="EMBL" id="JADCNL010000010">
    <property type="protein sequence ID" value="KAG0463993.1"/>
    <property type="molecule type" value="Genomic_DNA"/>
</dbReference>
<evidence type="ECO:0000313" key="3">
    <source>
        <dbReference type="EMBL" id="KAG0463993.1"/>
    </source>
</evidence>
<feature type="compositionally biased region" description="Polar residues" evidence="1">
    <location>
        <begin position="28"/>
        <end position="38"/>
    </location>
</feature>
<protein>
    <recommendedName>
        <fullName evidence="2">FCP1 homology domain-containing protein</fullName>
    </recommendedName>
</protein>
<dbReference type="OrthoDB" id="2014869at2759"/>
<dbReference type="Pfam" id="PF03031">
    <property type="entry name" value="NIF"/>
    <property type="match status" value="1"/>
</dbReference>
<feature type="region of interest" description="Disordered" evidence="1">
    <location>
        <begin position="68"/>
        <end position="99"/>
    </location>
</feature>
<dbReference type="Gene3D" id="3.40.50.1000">
    <property type="entry name" value="HAD superfamily/HAD-like"/>
    <property type="match status" value="1"/>
</dbReference>
<dbReference type="NCBIfam" id="TIGR02251">
    <property type="entry name" value="HIF-SF_euk"/>
    <property type="match status" value="1"/>
</dbReference>
<organism evidence="3 4">
    <name type="scientific">Vanilla planifolia</name>
    <name type="common">Vanilla</name>
    <dbReference type="NCBI Taxonomy" id="51239"/>
    <lineage>
        <taxon>Eukaryota</taxon>
        <taxon>Viridiplantae</taxon>
        <taxon>Streptophyta</taxon>
        <taxon>Embryophyta</taxon>
        <taxon>Tracheophyta</taxon>
        <taxon>Spermatophyta</taxon>
        <taxon>Magnoliopsida</taxon>
        <taxon>Liliopsida</taxon>
        <taxon>Asparagales</taxon>
        <taxon>Orchidaceae</taxon>
        <taxon>Vanilloideae</taxon>
        <taxon>Vanilleae</taxon>
        <taxon>Vanilla</taxon>
    </lineage>
</organism>
<sequence length="280" mass="31496">MVSKINRKAPTKTTKPSPKTGRRGRLKSSPSPVKSISAYASSVDRSIRRCLLKFFTCLAVINTPKRRKKGFRRLPRPHDGETASTQPGRPRRDALPPPSVPGRITIVLDLDETLVHSRVGVPPDRYDFVVHPSIEGLEMTFYVLKRPGVDELLRAASESFEVVIYTAGLKEYASLVIDQLDPGGGMVTHRLYRDSCLEEEGGKMVKDLSSLGRNLDRVVIVDDNPVSYSLQKENAIPVASFVDDPRDKELVRLMQFFDVAHRFEDMREAVAFYLSEQIKE</sequence>
<dbReference type="InterPro" id="IPR004274">
    <property type="entry name" value="FCP1_dom"/>
</dbReference>
<proteinExistence type="predicted"/>
<dbReference type="CDD" id="cd07521">
    <property type="entry name" value="HAD_FCP1-like"/>
    <property type="match status" value="1"/>
</dbReference>
<gene>
    <name evidence="3" type="ORF">HPP92_020062</name>
</gene>
<dbReference type="SUPFAM" id="SSF56784">
    <property type="entry name" value="HAD-like"/>
    <property type="match status" value="1"/>
</dbReference>
<reference evidence="3 4" key="1">
    <citation type="journal article" date="2020" name="Nat. Food">
        <title>A phased Vanilla planifolia genome enables genetic improvement of flavour and production.</title>
        <authorList>
            <person name="Hasing T."/>
            <person name="Tang H."/>
            <person name="Brym M."/>
            <person name="Khazi F."/>
            <person name="Huang T."/>
            <person name="Chambers A.H."/>
        </authorList>
    </citation>
    <scope>NUCLEOTIDE SEQUENCE [LARGE SCALE GENOMIC DNA]</scope>
    <source>
        <tissue evidence="3">Leaf</tissue>
    </source>
</reference>
<dbReference type="InterPro" id="IPR023214">
    <property type="entry name" value="HAD_sf"/>
</dbReference>
<dbReference type="InterPro" id="IPR036412">
    <property type="entry name" value="HAD-like_sf"/>
</dbReference>
<evidence type="ECO:0000259" key="2">
    <source>
        <dbReference type="PROSITE" id="PS50969"/>
    </source>
</evidence>
<dbReference type="PROSITE" id="PS50969">
    <property type="entry name" value="FCP1"/>
    <property type="match status" value="1"/>
</dbReference>
<evidence type="ECO:0000256" key="1">
    <source>
        <dbReference type="SAM" id="MobiDB-lite"/>
    </source>
</evidence>
<dbReference type="SMART" id="SM00577">
    <property type="entry name" value="CPDc"/>
    <property type="match status" value="1"/>
</dbReference>
<accession>A0A835Q3G5</accession>
<dbReference type="PANTHER" id="PTHR12210">
    <property type="entry name" value="DULLARD PROTEIN PHOSPHATASE"/>
    <property type="match status" value="1"/>
</dbReference>
<dbReference type="Proteomes" id="UP000636800">
    <property type="component" value="Chromosome 10"/>
</dbReference>
<evidence type="ECO:0000313" key="4">
    <source>
        <dbReference type="Proteomes" id="UP000636800"/>
    </source>
</evidence>